<dbReference type="EMBL" id="CP107567">
    <property type="protein sequence ID" value="UYQ66298.1"/>
    <property type="molecule type" value="Genomic_DNA"/>
</dbReference>
<protein>
    <submittedName>
        <fullName evidence="5">Helix-turn-helix domain-containing protein</fullName>
    </submittedName>
</protein>
<dbReference type="PRINTS" id="PR00032">
    <property type="entry name" value="HTHARAC"/>
</dbReference>
<reference evidence="5" key="1">
    <citation type="submission" date="2022-10" db="EMBL/GenBank/DDBJ databases">
        <title>Cytochrome P450 Catalyzes Benzene Ring Formation in the Biosynthesis of Trialkyl-Substituted Aromatic Polyketides.</title>
        <authorList>
            <person name="Zhao E."/>
            <person name="Ge H."/>
        </authorList>
    </citation>
    <scope>NUCLEOTIDE SEQUENCE</scope>
    <source>
        <strain evidence="5">NA0869</strain>
    </source>
</reference>
<dbReference type="PROSITE" id="PS01124">
    <property type="entry name" value="HTH_ARAC_FAMILY_2"/>
    <property type="match status" value="1"/>
</dbReference>
<keyword evidence="6" id="KW-1185">Reference proteome</keyword>
<dbReference type="Gene3D" id="1.10.10.60">
    <property type="entry name" value="Homeodomain-like"/>
    <property type="match status" value="1"/>
</dbReference>
<evidence type="ECO:0000256" key="3">
    <source>
        <dbReference type="ARBA" id="ARBA00023163"/>
    </source>
</evidence>
<accession>A0ABY6IH06</accession>
<dbReference type="Pfam" id="PF14525">
    <property type="entry name" value="AraC_binding_2"/>
    <property type="match status" value="1"/>
</dbReference>
<dbReference type="InterPro" id="IPR009057">
    <property type="entry name" value="Homeodomain-like_sf"/>
</dbReference>
<dbReference type="RefSeq" id="WP_264249775.1">
    <property type="nucleotide sequence ID" value="NZ_CP107567.1"/>
</dbReference>
<gene>
    <name evidence="5" type="ORF">OGH68_35875</name>
</gene>
<dbReference type="PANTHER" id="PTHR46796:SF6">
    <property type="entry name" value="ARAC SUBFAMILY"/>
    <property type="match status" value="1"/>
</dbReference>
<dbReference type="InterPro" id="IPR020449">
    <property type="entry name" value="Tscrpt_reg_AraC-type_HTH"/>
</dbReference>
<dbReference type="InterPro" id="IPR018060">
    <property type="entry name" value="HTH_AraC"/>
</dbReference>
<sequence length="286" mass="30555">MTSGPGNGATTHHLAYVEIFTVDGEADQPVGGPSLTAGGREKHLAIALQCGGPGTLTQDGREAVLRAGDFTVFEPARPCRLRSEGQIVCFVVPRHALGLNSAELRRITWTTVRGDQGLGALVSCFLSGLATQAADCGPEVGERLAGHAMNLLASLFAGQLGHDGDGSAEPDASHALLLRIKTFIEEHLADPDLTPGAIASAHQISVRYLHKLFQGEATTVGRWIKQRRLEKCREELHRVGRSAPSVSAIAQRWGFPHPTHFTRAFRAAYGMSPSQWQAAHPAAPAR</sequence>
<dbReference type="Pfam" id="PF12833">
    <property type="entry name" value="HTH_18"/>
    <property type="match status" value="1"/>
</dbReference>
<evidence type="ECO:0000256" key="2">
    <source>
        <dbReference type="ARBA" id="ARBA00023125"/>
    </source>
</evidence>
<dbReference type="InterPro" id="IPR035418">
    <property type="entry name" value="AraC-bd_2"/>
</dbReference>
<feature type="domain" description="HTH araC/xylS-type" evidence="4">
    <location>
        <begin position="178"/>
        <end position="279"/>
    </location>
</feature>
<dbReference type="Proteomes" id="UP001163878">
    <property type="component" value="Chromosome"/>
</dbReference>
<keyword evidence="1" id="KW-0805">Transcription regulation</keyword>
<evidence type="ECO:0000256" key="1">
    <source>
        <dbReference type="ARBA" id="ARBA00023015"/>
    </source>
</evidence>
<dbReference type="SMART" id="SM00342">
    <property type="entry name" value="HTH_ARAC"/>
    <property type="match status" value="1"/>
</dbReference>
<evidence type="ECO:0000313" key="6">
    <source>
        <dbReference type="Proteomes" id="UP001163878"/>
    </source>
</evidence>
<keyword evidence="3" id="KW-0804">Transcription</keyword>
<dbReference type="PANTHER" id="PTHR46796">
    <property type="entry name" value="HTH-TYPE TRANSCRIPTIONAL ACTIVATOR RHAS-RELATED"/>
    <property type="match status" value="1"/>
</dbReference>
<keyword evidence="2" id="KW-0238">DNA-binding</keyword>
<evidence type="ECO:0000313" key="5">
    <source>
        <dbReference type="EMBL" id="UYQ66298.1"/>
    </source>
</evidence>
<dbReference type="InterPro" id="IPR050204">
    <property type="entry name" value="AraC_XylS_family_regulators"/>
</dbReference>
<evidence type="ECO:0000259" key="4">
    <source>
        <dbReference type="PROSITE" id="PS01124"/>
    </source>
</evidence>
<name>A0ABY6IH06_STRPE</name>
<dbReference type="SUPFAM" id="SSF46689">
    <property type="entry name" value="Homeodomain-like"/>
    <property type="match status" value="1"/>
</dbReference>
<organism evidence="5 6">
    <name type="scientific">Streptomyces peucetius</name>
    <dbReference type="NCBI Taxonomy" id="1950"/>
    <lineage>
        <taxon>Bacteria</taxon>
        <taxon>Bacillati</taxon>
        <taxon>Actinomycetota</taxon>
        <taxon>Actinomycetes</taxon>
        <taxon>Kitasatosporales</taxon>
        <taxon>Streptomycetaceae</taxon>
        <taxon>Streptomyces</taxon>
    </lineage>
</organism>
<proteinExistence type="predicted"/>